<keyword evidence="3" id="KW-1185">Reference proteome</keyword>
<proteinExistence type="predicted"/>
<keyword evidence="1" id="KW-0472">Membrane</keyword>
<name>A0A5N5GJ99_9ROSA</name>
<evidence type="ECO:0000256" key="1">
    <source>
        <dbReference type="SAM" id="Phobius"/>
    </source>
</evidence>
<comment type="caution">
    <text evidence="2">The sequence shown here is derived from an EMBL/GenBank/DDBJ whole genome shotgun (WGS) entry which is preliminary data.</text>
</comment>
<evidence type="ECO:0000313" key="2">
    <source>
        <dbReference type="EMBL" id="KAB2615626.1"/>
    </source>
</evidence>
<reference evidence="3" key="2">
    <citation type="submission" date="2019-10" db="EMBL/GenBank/DDBJ databases">
        <title>A de novo genome assembly of a pear dwarfing rootstock.</title>
        <authorList>
            <person name="Wang F."/>
            <person name="Wang J."/>
            <person name="Li S."/>
            <person name="Zhang Y."/>
            <person name="Fang M."/>
            <person name="Ma L."/>
            <person name="Zhao Y."/>
            <person name="Jiang S."/>
        </authorList>
    </citation>
    <scope>NUCLEOTIDE SEQUENCE [LARGE SCALE GENOMIC DNA]</scope>
</reference>
<feature type="transmembrane region" description="Helical" evidence="1">
    <location>
        <begin position="74"/>
        <end position="97"/>
    </location>
</feature>
<dbReference type="EMBL" id="SMOL01000402">
    <property type="protein sequence ID" value="KAB2615626.1"/>
    <property type="molecule type" value="Genomic_DNA"/>
</dbReference>
<reference evidence="2 3" key="1">
    <citation type="submission" date="2019-09" db="EMBL/GenBank/DDBJ databases">
        <authorList>
            <person name="Ou C."/>
        </authorList>
    </citation>
    <scope>NUCLEOTIDE SEQUENCE [LARGE SCALE GENOMIC DNA]</scope>
    <source>
        <strain evidence="2">S2</strain>
        <tissue evidence="2">Leaf</tissue>
    </source>
</reference>
<dbReference type="PANTHER" id="PTHR37196:SF2">
    <property type="entry name" value="TRANSMEMBRANE PROTEIN"/>
    <property type="match status" value="1"/>
</dbReference>
<reference evidence="2 3" key="3">
    <citation type="submission" date="2019-11" db="EMBL/GenBank/DDBJ databases">
        <title>A de novo genome assembly of a pear dwarfing rootstock.</title>
        <authorList>
            <person name="Wang F."/>
            <person name="Wang J."/>
            <person name="Li S."/>
            <person name="Zhang Y."/>
            <person name="Fang M."/>
            <person name="Ma L."/>
            <person name="Zhao Y."/>
            <person name="Jiang S."/>
        </authorList>
    </citation>
    <scope>NUCLEOTIDE SEQUENCE [LARGE SCALE GENOMIC DNA]</scope>
    <source>
        <strain evidence="2">S2</strain>
        <tissue evidence="2">Leaf</tissue>
    </source>
</reference>
<dbReference type="Proteomes" id="UP000327157">
    <property type="component" value="Chromosome 3"/>
</dbReference>
<dbReference type="AlphaFoldDB" id="A0A5N5GJ99"/>
<gene>
    <name evidence="2" type="ORF">D8674_022214</name>
</gene>
<accession>A0A5N5GJ99</accession>
<dbReference type="OrthoDB" id="1932652at2759"/>
<protein>
    <submittedName>
        <fullName evidence="2">Uncharacterized protein</fullName>
    </submittedName>
</protein>
<organism evidence="2 3">
    <name type="scientific">Pyrus ussuriensis x Pyrus communis</name>
    <dbReference type="NCBI Taxonomy" id="2448454"/>
    <lineage>
        <taxon>Eukaryota</taxon>
        <taxon>Viridiplantae</taxon>
        <taxon>Streptophyta</taxon>
        <taxon>Embryophyta</taxon>
        <taxon>Tracheophyta</taxon>
        <taxon>Spermatophyta</taxon>
        <taxon>Magnoliopsida</taxon>
        <taxon>eudicotyledons</taxon>
        <taxon>Gunneridae</taxon>
        <taxon>Pentapetalae</taxon>
        <taxon>rosids</taxon>
        <taxon>fabids</taxon>
        <taxon>Rosales</taxon>
        <taxon>Rosaceae</taxon>
        <taxon>Amygdaloideae</taxon>
        <taxon>Maleae</taxon>
        <taxon>Pyrus</taxon>
    </lineage>
</organism>
<keyword evidence="1" id="KW-1133">Transmembrane helix</keyword>
<dbReference type="PANTHER" id="PTHR37196">
    <property type="entry name" value="TRANSMEMBRANE PROTEIN"/>
    <property type="match status" value="1"/>
</dbReference>
<keyword evidence="1" id="KW-0812">Transmembrane</keyword>
<sequence length="119" mass="12919">MRCILFHPALLPLPTQLSQRQQLLGTHATKLAAAPAPAPHRQQHLLSLRTKAIQNAVTFLGVDPSAKSGGDISVLLQTGGVLLLVYLFSNFVVPVLVSKFFGFDKVGEEVEDDGDLFNR</sequence>
<evidence type="ECO:0000313" key="3">
    <source>
        <dbReference type="Proteomes" id="UP000327157"/>
    </source>
</evidence>